<dbReference type="Proteomes" id="UP000485058">
    <property type="component" value="Unassembled WGS sequence"/>
</dbReference>
<dbReference type="InterPro" id="IPR024616">
    <property type="entry name" value="Pherophorin"/>
</dbReference>
<gene>
    <name evidence="2" type="ORF">HaLaN_14095</name>
</gene>
<comment type="caution">
    <text evidence="2">The sequence shown here is derived from an EMBL/GenBank/DDBJ whole genome shotgun (WGS) entry which is preliminary data.</text>
</comment>
<organism evidence="2 3">
    <name type="scientific">Haematococcus lacustris</name>
    <name type="common">Green alga</name>
    <name type="synonym">Haematococcus pluvialis</name>
    <dbReference type="NCBI Taxonomy" id="44745"/>
    <lineage>
        <taxon>Eukaryota</taxon>
        <taxon>Viridiplantae</taxon>
        <taxon>Chlorophyta</taxon>
        <taxon>core chlorophytes</taxon>
        <taxon>Chlorophyceae</taxon>
        <taxon>CS clade</taxon>
        <taxon>Chlamydomonadales</taxon>
        <taxon>Haematococcaceae</taxon>
        <taxon>Haematococcus</taxon>
    </lineage>
</organism>
<accession>A0A699ZEZ1</accession>
<evidence type="ECO:0000313" key="3">
    <source>
        <dbReference type="Proteomes" id="UP000485058"/>
    </source>
</evidence>
<feature type="non-terminal residue" evidence="2">
    <location>
        <position position="1"/>
    </location>
</feature>
<reference evidence="2 3" key="1">
    <citation type="submission" date="2020-02" db="EMBL/GenBank/DDBJ databases">
        <title>Draft genome sequence of Haematococcus lacustris strain NIES-144.</title>
        <authorList>
            <person name="Morimoto D."/>
            <person name="Nakagawa S."/>
            <person name="Yoshida T."/>
            <person name="Sawayama S."/>
        </authorList>
    </citation>
    <scope>NUCLEOTIDE SEQUENCE [LARGE SCALE GENOMIC DNA]</scope>
    <source>
        <strain evidence="2 3">NIES-144</strain>
    </source>
</reference>
<dbReference type="AlphaFoldDB" id="A0A699ZEZ1"/>
<feature type="non-terminal residue" evidence="2">
    <location>
        <position position="90"/>
    </location>
</feature>
<proteinExistence type="predicted"/>
<evidence type="ECO:0000259" key="1">
    <source>
        <dbReference type="Pfam" id="PF12499"/>
    </source>
</evidence>
<keyword evidence="3" id="KW-1185">Reference proteome</keyword>
<name>A0A699ZEZ1_HAELA</name>
<feature type="domain" description="Pherophorin" evidence="1">
    <location>
        <begin position="1"/>
        <end position="83"/>
    </location>
</feature>
<protein>
    <submittedName>
        <fullName evidence="2">DUF3707 domain-containing protein</fullName>
    </submittedName>
</protein>
<evidence type="ECO:0000313" key="2">
    <source>
        <dbReference type="EMBL" id="GFH17454.1"/>
    </source>
</evidence>
<dbReference type="Pfam" id="PF12499">
    <property type="entry name" value="DUF3707"/>
    <property type="match status" value="1"/>
</dbReference>
<dbReference type="EMBL" id="BLLF01001150">
    <property type="protein sequence ID" value="GFH17454.1"/>
    <property type="molecule type" value="Genomic_DNA"/>
</dbReference>
<sequence length="90" mass="9034">MDLHKVEVLIGSGCQGAVVAMTLNGTALPPSYSSATSQGIRYSVLKATNLPALSSPSLAAGVRLCLTLSASSACPNLRSFCLGYDAAGGC</sequence>